<protein>
    <submittedName>
        <fullName evidence="2">Uncharacterized protein</fullName>
    </submittedName>
</protein>
<evidence type="ECO:0000313" key="3">
    <source>
        <dbReference type="Proteomes" id="UP000014018"/>
    </source>
</evidence>
<dbReference type="RefSeq" id="WP_016110341.1">
    <property type="nucleotide sequence ID" value="NZ_KB976174.1"/>
</dbReference>
<sequence>MNGINEFSDYSLEKNQNTHNVNRTVMDISQFTHWMETSQNFKDTHITLQHIDEYLHFLKINLFLHGKTIKRKKRSLLQFYLFLQSKSNDDPLSKIMEYISSDE</sequence>
<dbReference type="Gene3D" id="1.10.150.130">
    <property type="match status" value="1"/>
</dbReference>
<organism evidence="2 3">
    <name type="scientific">Bacillus cereus VD133</name>
    <dbReference type="NCBI Taxonomy" id="1053233"/>
    <lineage>
        <taxon>Bacteria</taxon>
        <taxon>Bacillati</taxon>
        <taxon>Bacillota</taxon>
        <taxon>Bacilli</taxon>
        <taxon>Bacillales</taxon>
        <taxon>Bacillaceae</taxon>
        <taxon>Bacillus</taxon>
        <taxon>Bacillus cereus group</taxon>
    </lineage>
</organism>
<evidence type="ECO:0000313" key="2">
    <source>
        <dbReference type="EMBL" id="EOO24699.1"/>
    </source>
</evidence>
<keyword evidence="1" id="KW-0238">DNA-binding</keyword>
<accession>A0A9W5PJW0</accession>
<dbReference type="EMBL" id="AHFB01000156">
    <property type="protein sequence ID" value="EOO24699.1"/>
    <property type="molecule type" value="Genomic_DNA"/>
</dbReference>
<gene>
    <name evidence="2" type="ORF">IIU_06638</name>
</gene>
<proteinExistence type="predicted"/>
<dbReference type="GO" id="GO:0003677">
    <property type="term" value="F:DNA binding"/>
    <property type="evidence" value="ECO:0007669"/>
    <property type="project" value="UniProtKB-KW"/>
</dbReference>
<comment type="caution">
    <text evidence="2">The sequence shown here is derived from an EMBL/GenBank/DDBJ whole genome shotgun (WGS) entry which is preliminary data.</text>
</comment>
<dbReference type="InterPro" id="IPR010998">
    <property type="entry name" value="Integrase_recombinase_N"/>
</dbReference>
<evidence type="ECO:0000256" key="1">
    <source>
        <dbReference type="ARBA" id="ARBA00023125"/>
    </source>
</evidence>
<reference evidence="2 3" key="1">
    <citation type="submission" date="2012-12" db="EMBL/GenBank/DDBJ databases">
        <title>The Genome Sequence of Bacillus cereus VD133.</title>
        <authorList>
            <consortium name="The Broad Institute Genome Sequencing Platform"/>
            <consortium name="The Broad Institute Genome Sequencing Center for Infectious Disease"/>
            <person name="Feldgarden M."/>
            <person name="Van der Auwera G.A."/>
            <person name="Mahillon J."/>
            <person name="Duprez V."/>
            <person name="Timmery S."/>
            <person name="Mattelet C."/>
            <person name="Dierick K."/>
            <person name="Sun M."/>
            <person name="Yu Z."/>
            <person name="Zhu L."/>
            <person name="Hu X."/>
            <person name="Shank E.B."/>
            <person name="Swiecicka I."/>
            <person name="Hansen B.M."/>
            <person name="Andrup L."/>
            <person name="Walker B."/>
            <person name="Young S.K."/>
            <person name="Zeng Q."/>
            <person name="Gargeya S."/>
            <person name="Fitzgerald M."/>
            <person name="Haas B."/>
            <person name="Abouelleil A."/>
            <person name="Alvarado L."/>
            <person name="Arachchi H.M."/>
            <person name="Berlin A.M."/>
            <person name="Chapman S.B."/>
            <person name="Dewar J."/>
            <person name="Goldberg J."/>
            <person name="Griggs A."/>
            <person name="Gujja S."/>
            <person name="Hansen M."/>
            <person name="Howarth C."/>
            <person name="Imamovic A."/>
            <person name="Larimer J."/>
            <person name="McCowan C."/>
            <person name="Murphy C."/>
            <person name="Neiman D."/>
            <person name="Pearson M."/>
            <person name="Priest M."/>
            <person name="Roberts A."/>
            <person name="Saif S."/>
            <person name="Shea T."/>
            <person name="Sisk P."/>
            <person name="Sykes S."/>
            <person name="Wortman J."/>
            <person name="Nusbaum C."/>
            <person name="Birren B."/>
        </authorList>
    </citation>
    <scope>NUCLEOTIDE SEQUENCE [LARGE SCALE GENOMIC DNA]</scope>
    <source>
        <strain evidence="2 3">VD133</strain>
    </source>
</reference>
<name>A0A9W5PJW0_BACCE</name>
<dbReference type="Proteomes" id="UP000014018">
    <property type="component" value="Unassembled WGS sequence"/>
</dbReference>
<dbReference type="AlphaFoldDB" id="A0A9W5PJW0"/>